<comment type="caution">
    <text evidence="2">The sequence shown here is derived from an EMBL/GenBank/DDBJ whole genome shotgun (WGS) entry which is preliminary data.</text>
</comment>
<organism evidence="2 3">
    <name type="scientific">Streptomyces polyasparticus</name>
    <dbReference type="NCBI Taxonomy" id="2767826"/>
    <lineage>
        <taxon>Bacteria</taxon>
        <taxon>Bacillati</taxon>
        <taxon>Actinomycetota</taxon>
        <taxon>Actinomycetes</taxon>
        <taxon>Kitasatosporales</taxon>
        <taxon>Streptomycetaceae</taxon>
        <taxon>Streptomyces</taxon>
    </lineage>
</organism>
<name>A0ABR7SMJ0_9ACTN</name>
<accession>A0ABR7SMJ0</accession>
<dbReference type="Proteomes" id="UP000642284">
    <property type="component" value="Unassembled WGS sequence"/>
</dbReference>
<sequence>MRGSRIGLGAMAAGALAAGALAFAPAAMAVTPAKATANYDCGSWGGGTAELNATQSGSGITIQVKTAITTPIAIGAGDVTTALKLTHNGTGAATFTGSANPAIPAFGAFDSGVLTSTTAFAAGDTLDSYFGDDPSLTLTVFGTTVECFATSVQDPGPFVAD</sequence>
<evidence type="ECO:0000313" key="2">
    <source>
        <dbReference type="EMBL" id="MBC9716207.1"/>
    </source>
</evidence>
<evidence type="ECO:0000256" key="1">
    <source>
        <dbReference type="SAM" id="SignalP"/>
    </source>
</evidence>
<keyword evidence="1" id="KW-0732">Signal</keyword>
<feature type="signal peptide" evidence="1">
    <location>
        <begin position="1"/>
        <end position="29"/>
    </location>
</feature>
<reference evidence="2 3" key="1">
    <citation type="submission" date="2020-08" db="EMBL/GenBank/DDBJ databases">
        <title>Genemic of Streptomyces polyaspartic.</title>
        <authorList>
            <person name="Liu W."/>
        </authorList>
    </citation>
    <scope>NUCLEOTIDE SEQUENCE [LARGE SCALE GENOMIC DNA]</scope>
    <source>
        <strain evidence="2 3">TRM66268-LWL</strain>
    </source>
</reference>
<protein>
    <submittedName>
        <fullName evidence="2">Uncharacterized protein</fullName>
    </submittedName>
</protein>
<dbReference type="EMBL" id="JACTVJ010000013">
    <property type="protein sequence ID" value="MBC9716207.1"/>
    <property type="molecule type" value="Genomic_DNA"/>
</dbReference>
<proteinExistence type="predicted"/>
<dbReference type="RefSeq" id="WP_187816658.1">
    <property type="nucleotide sequence ID" value="NZ_JACTVJ010000013.1"/>
</dbReference>
<gene>
    <name evidence="2" type="ORF">H9Y04_27080</name>
</gene>
<feature type="chain" id="PRO_5045792955" evidence="1">
    <location>
        <begin position="30"/>
        <end position="161"/>
    </location>
</feature>
<keyword evidence="3" id="KW-1185">Reference proteome</keyword>
<evidence type="ECO:0000313" key="3">
    <source>
        <dbReference type="Proteomes" id="UP000642284"/>
    </source>
</evidence>